<protein>
    <recommendedName>
        <fullName evidence="4">Aminoglycoside phosphotransferase domain-containing protein</fullName>
    </recommendedName>
</protein>
<keyword evidence="3" id="KW-1185">Reference proteome</keyword>
<sequence>MEQPQDASRAAPESRSAEQEARQIAFLESYDAHSPIAAAIQHTGVYATSVHLESIQHRPGAGVTGIYRVSTARPVMARSWPAGSYTETSDHVDDLYVGMTTEAVPDHGPGVIYSHSPHGRLAIWQHPLDPALPGLPLATDPASVAETWGRGRRLVGLETVSYRPLRRAVIAAAFDDGSRLYLKVLRAGRASDLHARHRMLLDAGIPAPVPVREPVDDVVALEAGAGEPLAEQILADGGGALDPAQFLGLLEAMPAEVMTLPARDAWTDRLSAYASAAFSALPRRTDRVRRVERTILDGLPHTERGPVVPTHGDFYEANVLMRGDAVSCLLDVDSLGPGHRVDDLACFLGHVAVLPAVDARYVHAPAALARFARAFAAVVDPEALRLRSASVALSLVAGARDAHRADWQHQAEHRLACAEALLGFFPTDDPVPEWPQELLPR</sequence>
<name>A0ABP6RCN9_9MICC</name>
<comment type="caution">
    <text evidence="2">The sequence shown here is derived from an EMBL/GenBank/DDBJ whole genome shotgun (WGS) entry which is preliminary data.</text>
</comment>
<dbReference type="InterPro" id="IPR011009">
    <property type="entry name" value="Kinase-like_dom_sf"/>
</dbReference>
<gene>
    <name evidence="2" type="ORF">GCM10020260_17100</name>
</gene>
<dbReference type="RefSeq" id="WP_344720254.1">
    <property type="nucleotide sequence ID" value="NZ_BAAAYG010000005.1"/>
</dbReference>
<evidence type="ECO:0000256" key="1">
    <source>
        <dbReference type="SAM" id="MobiDB-lite"/>
    </source>
</evidence>
<dbReference type="EMBL" id="BAAAYG010000005">
    <property type="protein sequence ID" value="GAA3285128.1"/>
    <property type="molecule type" value="Genomic_DNA"/>
</dbReference>
<accession>A0ABP6RCN9</accession>
<evidence type="ECO:0000313" key="3">
    <source>
        <dbReference type="Proteomes" id="UP001501736"/>
    </source>
</evidence>
<dbReference type="SUPFAM" id="SSF56112">
    <property type="entry name" value="Protein kinase-like (PK-like)"/>
    <property type="match status" value="1"/>
</dbReference>
<dbReference type="Gene3D" id="3.90.1200.10">
    <property type="match status" value="1"/>
</dbReference>
<evidence type="ECO:0008006" key="4">
    <source>
        <dbReference type="Google" id="ProtNLM"/>
    </source>
</evidence>
<organism evidence="2 3">
    <name type="scientific">Nesterenkonia halobia</name>
    <dbReference type="NCBI Taxonomy" id="37922"/>
    <lineage>
        <taxon>Bacteria</taxon>
        <taxon>Bacillati</taxon>
        <taxon>Actinomycetota</taxon>
        <taxon>Actinomycetes</taxon>
        <taxon>Micrococcales</taxon>
        <taxon>Micrococcaceae</taxon>
        <taxon>Nesterenkonia</taxon>
    </lineage>
</organism>
<dbReference type="Proteomes" id="UP001501736">
    <property type="component" value="Unassembled WGS sequence"/>
</dbReference>
<proteinExistence type="predicted"/>
<evidence type="ECO:0000313" key="2">
    <source>
        <dbReference type="EMBL" id="GAA3285128.1"/>
    </source>
</evidence>
<feature type="region of interest" description="Disordered" evidence="1">
    <location>
        <begin position="1"/>
        <end position="21"/>
    </location>
</feature>
<reference evidence="3" key="1">
    <citation type="journal article" date="2019" name="Int. J. Syst. Evol. Microbiol.">
        <title>The Global Catalogue of Microorganisms (GCM) 10K type strain sequencing project: providing services to taxonomists for standard genome sequencing and annotation.</title>
        <authorList>
            <consortium name="The Broad Institute Genomics Platform"/>
            <consortium name="The Broad Institute Genome Sequencing Center for Infectious Disease"/>
            <person name="Wu L."/>
            <person name="Ma J."/>
        </authorList>
    </citation>
    <scope>NUCLEOTIDE SEQUENCE [LARGE SCALE GENOMIC DNA]</scope>
    <source>
        <strain evidence="3">JCM 11483</strain>
    </source>
</reference>